<accession>A0A6G1VPH8</accession>
<evidence type="ECO:0000313" key="1">
    <source>
        <dbReference type="EMBL" id="MQP15300.1"/>
    </source>
</evidence>
<dbReference type="Proteomes" id="UP000477980">
    <property type="component" value="Unassembled WGS sequence"/>
</dbReference>
<dbReference type="RefSeq" id="WP_153090917.1">
    <property type="nucleotide sequence ID" value="NZ_VZAH01000124.1"/>
</dbReference>
<dbReference type="EMBL" id="VZAH01000124">
    <property type="protein sequence ID" value="MQP15300.1"/>
    <property type="molecule type" value="Genomic_DNA"/>
</dbReference>
<sequence>MFSKVFCSFLKNNPKIIWELRSLRRQHKFINFSCPSNFYEYIAYSSVYFDKRWISLADKYEVRFTVKSLIGDSYLNELYDVCDDVSELDIDKYPQSFVVKTTNGCATNLIIKDKNAENWTELKAKLKKWLKYPYGELTGQPHYSYIKPRIIVEKYMEQLGKSSLTDYKFFCINGEPFIVYVHANRKKNSHLYTIGAYDMDWVSQPSFLAENYPHFNSEKPKSFELMKELVRKLAHGFKFVRVDLYEIDGKPIFGEYTFTPGFDAFSEFAMRELFNRINK</sequence>
<dbReference type="AlphaFoldDB" id="A0A6G1VPH8"/>
<name>A0A6G1VPH8_9BACT</name>
<dbReference type="OrthoDB" id="9791827at2"/>
<evidence type="ECO:0000313" key="2">
    <source>
        <dbReference type="Proteomes" id="UP000477980"/>
    </source>
</evidence>
<dbReference type="InterPro" id="IPR029465">
    <property type="entry name" value="ATPgrasp_TupA"/>
</dbReference>
<dbReference type="SUPFAM" id="SSF56059">
    <property type="entry name" value="Glutathione synthetase ATP-binding domain-like"/>
    <property type="match status" value="1"/>
</dbReference>
<comment type="caution">
    <text evidence="1">The sequence shown here is derived from an EMBL/GenBank/DDBJ whole genome shotgun (WGS) entry which is preliminary data.</text>
</comment>
<reference evidence="1 2" key="1">
    <citation type="submission" date="2019-09" db="EMBL/GenBank/DDBJ databases">
        <title>Distinct polysaccharide growth profiles of human intestinal Prevotella copri isolates.</title>
        <authorList>
            <person name="Fehlner-Peach H."/>
            <person name="Magnabosco C."/>
            <person name="Raghavan V."/>
            <person name="Scher J.U."/>
            <person name="Tett A."/>
            <person name="Cox L.M."/>
            <person name="Gottsegen C."/>
            <person name="Watters A."/>
            <person name="Wiltshire- Gordon J.D."/>
            <person name="Segata N."/>
            <person name="Bonneau R."/>
            <person name="Littman D.R."/>
        </authorList>
    </citation>
    <scope>NUCLEOTIDE SEQUENCE [LARGE SCALE GENOMIC DNA]</scope>
    <source>
        <strain evidence="2">iAA917</strain>
    </source>
</reference>
<proteinExistence type="predicted"/>
<gene>
    <name evidence="1" type="ORF">F7D25_12960</name>
</gene>
<organism evidence="1 2">
    <name type="scientific">Segatella copri</name>
    <dbReference type="NCBI Taxonomy" id="165179"/>
    <lineage>
        <taxon>Bacteria</taxon>
        <taxon>Pseudomonadati</taxon>
        <taxon>Bacteroidota</taxon>
        <taxon>Bacteroidia</taxon>
        <taxon>Bacteroidales</taxon>
        <taxon>Prevotellaceae</taxon>
        <taxon>Segatella</taxon>
    </lineage>
</organism>
<dbReference type="Pfam" id="PF14305">
    <property type="entry name" value="ATPgrasp_TupA"/>
    <property type="match status" value="1"/>
</dbReference>
<protein>
    <submittedName>
        <fullName evidence="1">Uncharacterized protein</fullName>
    </submittedName>
</protein>